<organism evidence="1 2">
    <name type="scientific">Russula earlei</name>
    <dbReference type="NCBI Taxonomy" id="71964"/>
    <lineage>
        <taxon>Eukaryota</taxon>
        <taxon>Fungi</taxon>
        <taxon>Dikarya</taxon>
        <taxon>Basidiomycota</taxon>
        <taxon>Agaricomycotina</taxon>
        <taxon>Agaricomycetes</taxon>
        <taxon>Russulales</taxon>
        <taxon>Russulaceae</taxon>
        <taxon>Russula</taxon>
    </lineage>
</organism>
<accession>A0ACC0U239</accession>
<dbReference type="Proteomes" id="UP001207468">
    <property type="component" value="Unassembled WGS sequence"/>
</dbReference>
<reference evidence="1" key="1">
    <citation type="submission" date="2021-03" db="EMBL/GenBank/DDBJ databases">
        <title>Evolutionary priming and transition to the ectomycorrhizal habit in an iconic lineage of mushroom-forming fungi: is preadaptation a requirement?</title>
        <authorList>
            <consortium name="DOE Joint Genome Institute"/>
            <person name="Looney B.P."/>
            <person name="Miyauchi S."/>
            <person name="Morin E."/>
            <person name="Drula E."/>
            <person name="Courty P.E."/>
            <person name="Chicoki N."/>
            <person name="Fauchery L."/>
            <person name="Kohler A."/>
            <person name="Kuo A."/>
            <person name="LaButti K."/>
            <person name="Pangilinan J."/>
            <person name="Lipzen A."/>
            <person name="Riley R."/>
            <person name="Andreopoulos W."/>
            <person name="He G."/>
            <person name="Johnson J."/>
            <person name="Barry K.W."/>
            <person name="Grigoriev I.V."/>
            <person name="Nagy L."/>
            <person name="Hibbett D."/>
            <person name="Henrissat B."/>
            <person name="Matheny P.B."/>
            <person name="Labbe J."/>
            <person name="Martin A.F."/>
        </authorList>
    </citation>
    <scope>NUCLEOTIDE SEQUENCE</scope>
    <source>
        <strain evidence="1">BPL698</strain>
    </source>
</reference>
<evidence type="ECO:0000313" key="1">
    <source>
        <dbReference type="EMBL" id="KAI9457520.1"/>
    </source>
</evidence>
<name>A0ACC0U239_9AGAM</name>
<comment type="caution">
    <text evidence="1">The sequence shown here is derived from an EMBL/GenBank/DDBJ whole genome shotgun (WGS) entry which is preliminary data.</text>
</comment>
<dbReference type="EMBL" id="JAGFNK010000220">
    <property type="protein sequence ID" value="KAI9457520.1"/>
    <property type="molecule type" value="Genomic_DNA"/>
</dbReference>
<evidence type="ECO:0000313" key="2">
    <source>
        <dbReference type="Proteomes" id="UP001207468"/>
    </source>
</evidence>
<keyword evidence="2" id="KW-1185">Reference proteome</keyword>
<sequence>MRCDQPPTTTKKPQPRRSHSSSQRRKSGIPRVPTADQWKSWKRMQFCIVNDPRNGGKITFFVGEDILVLNHNWRPDQRYDMCDSWVGKILDIRGNSPRNTWVVVQWYFSGKDIEECKQAKGGTAGVDTSIYGKFERSLSQDRQVISSLSINGKATVVEFDETSSVQEPIPAECFYTRRAYNSLFGSVRPTVHESITCICGRPYKPDEPDPMHFCPRLGCKRWYHESCLQGSGYISDKSSDELIRQPLDIPQSRISRVPPDLFRLACTPVIRGGSTYGVSGNVKAVCEAREWTQLYSSTPWPENCPRLLMNGITLDRWLDGLDGVEVEELIYPDDENGSESFFAEKRFQRAEASPPFECPSCGKPV</sequence>
<proteinExistence type="predicted"/>
<protein>
    <submittedName>
        <fullName evidence="1">Uncharacterized protein</fullName>
    </submittedName>
</protein>
<gene>
    <name evidence="1" type="ORF">F5148DRAFT_1222356</name>
</gene>